<keyword evidence="4" id="KW-1133">Transmembrane helix</keyword>
<keyword evidence="2" id="KW-0378">Hydrolase</keyword>
<name>A0A381QVS9_9ZZZZ</name>
<dbReference type="SUPFAM" id="SSF56784">
    <property type="entry name" value="HAD-like"/>
    <property type="match status" value="1"/>
</dbReference>
<dbReference type="GO" id="GO:0046872">
    <property type="term" value="F:metal ion binding"/>
    <property type="evidence" value="ECO:0007669"/>
    <property type="project" value="UniProtKB-KW"/>
</dbReference>
<dbReference type="GO" id="GO:0016787">
    <property type="term" value="F:hydrolase activity"/>
    <property type="evidence" value="ECO:0007669"/>
    <property type="project" value="UniProtKB-KW"/>
</dbReference>
<keyword evidence="1" id="KW-0479">Metal-binding</keyword>
<dbReference type="PANTHER" id="PTHR43344">
    <property type="entry name" value="PHOSPHOSERINE PHOSPHATASE"/>
    <property type="match status" value="1"/>
</dbReference>
<dbReference type="NCBIfam" id="TIGR01488">
    <property type="entry name" value="HAD-SF-IB"/>
    <property type="match status" value="1"/>
</dbReference>
<reference evidence="5" key="1">
    <citation type="submission" date="2018-05" db="EMBL/GenBank/DDBJ databases">
        <authorList>
            <person name="Lanie J.A."/>
            <person name="Ng W.-L."/>
            <person name="Kazmierczak K.M."/>
            <person name="Andrzejewski T.M."/>
            <person name="Davidsen T.M."/>
            <person name="Wayne K.J."/>
            <person name="Tettelin H."/>
            <person name="Glass J.I."/>
            <person name="Rusch D."/>
            <person name="Podicherti R."/>
            <person name="Tsui H.-C.T."/>
            <person name="Winkler M.E."/>
        </authorList>
    </citation>
    <scope>NUCLEOTIDE SEQUENCE</scope>
</reference>
<protein>
    <recommendedName>
        <fullName evidence="6">HAD-IB family hydrolase</fullName>
    </recommendedName>
</protein>
<dbReference type="Gene3D" id="3.40.50.1000">
    <property type="entry name" value="HAD superfamily/HAD-like"/>
    <property type="match status" value="1"/>
</dbReference>
<keyword evidence="3" id="KW-0460">Magnesium</keyword>
<dbReference type="Gene3D" id="1.20.1440.100">
    <property type="entry name" value="SG protein - dephosphorylation function"/>
    <property type="match status" value="1"/>
</dbReference>
<feature type="transmembrane region" description="Helical" evidence="4">
    <location>
        <begin position="234"/>
        <end position="252"/>
    </location>
</feature>
<organism evidence="5">
    <name type="scientific">marine metagenome</name>
    <dbReference type="NCBI Taxonomy" id="408172"/>
    <lineage>
        <taxon>unclassified sequences</taxon>
        <taxon>metagenomes</taxon>
        <taxon>ecological metagenomes</taxon>
    </lineage>
</organism>
<sequence length="275" mass="30258">MEAAFFDLDRTVIARASLAAYGPVLRKEGYLSVPMALRAAWGQVVYRFFGADDESIDRARRTALRLAAGWEQDGLRRIARDHLAEVIEPIVYDEALELIDQHREEGRLVVLVSAAPVEIVEPLATHLGIDEFVATTPEVDPEGRYTGEVEFSAHGEGKAEAMSRLAEDRGLDLGASWAYSDSVSDLPMLEAVGNPVVVNPDRQLRRLAEDRGWPVLEFDRPVALGDRIPLDRRWGAVTALTLMLALAVWAGVRRTRRGSRVMDAGDSGIRSSGPS</sequence>
<evidence type="ECO:0008006" key="6">
    <source>
        <dbReference type="Google" id="ProtNLM"/>
    </source>
</evidence>
<dbReference type="InterPro" id="IPR050582">
    <property type="entry name" value="HAD-like_SerB"/>
</dbReference>
<evidence type="ECO:0000256" key="4">
    <source>
        <dbReference type="SAM" id="Phobius"/>
    </source>
</evidence>
<evidence type="ECO:0000256" key="1">
    <source>
        <dbReference type="ARBA" id="ARBA00022723"/>
    </source>
</evidence>
<dbReference type="InterPro" id="IPR036412">
    <property type="entry name" value="HAD-like_sf"/>
</dbReference>
<evidence type="ECO:0000313" key="5">
    <source>
        <dbReference type="EMBL" id="SUZ83532.1"/>
    </source>
</evidence>
<evidence type="ECO:0000256" key="3">
    <source>
        <dbReference type="ARBA" id="ARBA00022842"/>
    </source>
</evidence>
<dbReference type="NCBIfam" id="TIGR01490">
    <property type="entry name" value="HAD-SF-IB-hyp1"/>
    <property type="match status" value="1"/>
</dbReference>
<dbReference type="EMBL" id="UINC01001555">
    <property type="protein sequence ID" value="SUZ83532.1"/>
    <property type="molecule type" value="Genomic_DNA"/>
</dbReference>
<dbReference type="PANTHER" id="PTHR43344:SF13">
    <property type="entry name" value="PHOSPHATASE RV3661-RELATED"/>
    <property type="match status" value="1"/>
</dbReference>
<keyword evidence="4" id="KW-0812">Transmembrane</keyword>
<proteinExistence type="predicted"/>
<gene>
    <name evidence="5" type="ORF">METZ01_LOCUS36386</name>
</gene>
<keyword evidence="4" id="KW-0472">Membrane</keyword>
<accession>A0A381QVS9</accession>
<dbReference type="FunFam" id="3.40.50.1000:FF:000025">
    <property type="entry name" value="HAD hydrolase, family IB"/>
    <property type="match status" value="1"/>
</dbReference>
<dbReference type="Pfam" id="PF12710">
    <property type="entry name" value="HAD"/>
    <property type="match status" value="1"/>
</dbReference>
<dbReference type="InterPro" id="IPR006385">
    <property type="entry name" value="HAD_hydro_SerB1"/>
</dbReference>
<dbReference type="InterPro" id="IPR023214">
    <property type="entry name" value="HAD_sf"/>
</dbReference>
<dbReference type="CDD" id="cd02612">
    <property type="entry name" value="HAD_PGPPase"/>
    <property type="match status" value="1"/>
</dbReference>
<dbReference type="AlphaFoldDB" id="A0A381QVS9"/>
<evidence type="ECO:0000256" key="2">
    <source>
        <dbReference type="ARBA" id="ARBA00022801"/>
    </source>
</evidence>